<evidence type="ECO:0000313" key="3">
    <source>
        <dbReference type="Proteomes" id="UP000054560"/>
    </source>
</evidence>
<protein>
    <submittedName>
        <fullName evidence="2">Uncharacterized protein</fullName>
    </submittedName>
</protein>
<feature type="region of interest" description="Disordered" evidence="1">
    <location>
        <begin position="1"/>
        <end position="29"/>
    </location>
</feature>
<accession>A0A0L0FX89</accession>
<organism evidence="2 3">
    <name type="scientific">Sphaeroforma arctica JP610</name>
    <dbReference type="NCBI Taxonomy" id="667725"/>
    <lineage>
        <taxon>Eukaryota</taxon>
        <taxon>Ichthyosporea</taxon>
        <taxon>Ichthyophonida</taxon>
        <taxon>Sphaeroforma</taxon>
    </lineage>
</organism>
<dbReference type="Proteomes" id="UP000054560">
    <property type="component" value="Unassembled WGS sequence"/>
</dbReference>
<name>A0A0L0FX89_9EUKA</name>
<keyword evidence="3" id="KW-1185">Reference proteome</keyword>
<dbReference type="RefSeq" id="XP_014155354.1">
    <property type="nucleotide sequence ID" value="XM_014299879.1"/>
</dbReference>
<evidence type="ECO:0000256" key="1">
    <source>
        <dbReference type="SAM" id="MobiDB-lite"/>
    </source>
</evidence>
<dbReference type="AlphaFoldDB" id="A0A0L0FX89"/>
<evidence type="ECO:0000313" key="2">
    <source>
        <dbReference type="EMBL" id="KNC81452.1"/>
    </source>
</evidence>
<feature type="compositionally biased region" description="Polar residues" evidence="1">
    <location>
        <begin position="1"/>
        <end position="10"/>
    </location>
</feature>
<gene>
    <name evidence="2" type="ORF">SARC_06221</name>
</gene>
<dbReference type="GeneID" id="25906725"/>
<proteinExistence type="predicted"/>
<sequence>MTSRSHSTAATAPMGSTKGRPPVHTTTKPLFIASQRDRLRRKPWNIAAAMKQGVEALSVVCRDYQMPVIQKKYHAERRSLSSGECIGNSSVA</sequence>
<reference evidence="2 3" key="1">
    <citation type="submission" date="2011-02" db="EMBL/GenBank/DDBJ databases">
        <title>The Genome Sequence of Sphaeroforma arctica JP610.</title>
        <authorList>
            <consortium name="The Broad Institute Genome Sequencing Platform"/>
            <person name="Russ C."/>
            <person name="Cuomo C."/>
            <person name="Young S.K."/>
            <person name="Zeng Q."/>
            <person name="Gargeya S."/>
            <person name="Alvarado L."/>
            <person name="Berlin A."/>
            <person name="Chapman S.B."/>
            <person name="Chen Z."/>
            <person name="Freedman E."/>
            <person name="Gellesch M."/>
            <person name="Goldberg J."/>
            <person name="Griggs A."/>
            <person name="Gujja S."/>
            <person name="Heilman E."/>
            <person name="Heiman D."/>
            <person name="Howarth C."/>
            <person name="Mehta T."/>
            <person name="Neiman D."/>
            <person name="Pearson M."/>
            <person name="Roberts A."/>
            <person name="Saif S."/>
            <person name="Shea T."/>
            <person name="Shenoy N."/>
            <person name="Sisk P."/>
            <person name="Stolte C."/>
            <person name="Sykes S."/>
            <person name="White J."/>
            <person name="Yandava C."/>
            <person name="Burger G."/>
            <person name="Gray M.W."/>
            <person name="Holland P.W.H."/>
            <person name="King N."/>
            <person name="Lang F.B.F."/>
            <person name="Roger A.J."/>
            <person name="Ruiz-Trillo I."/>
            <person name="Haas B."/>
            <person name="Nusbaum C."/>
            <person name="Birren B."/>
        </authorList>
    </citation>
    <scope>NUCLEOTIDE SEQUENCE [LARGE SCALE GENOMIC DNA]</scope>
    <source>
        <strain evidence="2 3">JP610</strain>
    </source>
</reference>
<dbReference type="EMBL" id="KQ242032">
    <property type="protein sequence ID" value="KNC81452.1"/>
    <property type="molecule type" value="Genomic_DNA"/>
</dbReference>